<dbReference type="PROSITE" id="PS01047">
    <property type="entry name" value="HMA_1"/>
    <property type="match status" value="1"/>
</dbReference>
<proteinExistence type="predicted"/>
<keyword evidence="4" id="KW-1185">Reference proteome</keyword>
<sequence>METSYDIQGMTCAHCARSVSEELSAIDGVTSVAVDVAAGTATVASASILDENAVRAAIEEAGYVLARPGLLPLL</sequence>
<dbReference type="SUPFAM" id="SSF55008">
    <property type="entry name" value="HMA, heavy metal-associated domain"/>
    <property type="match status" value="1"/>
</dbReference>
<comment type="caution">
    <text evidence="3">The sequence shown here is derived from an EMBL/GenBank/DDBJ whole genome shotgun (WGS) entry which is preliminary data.</text>
</comment>
<dbReference type="Proteomes" id="UP001142372">
    <property type="component" value="Unassembled WGS sequence"/>
</dbReference>
<feature type="domain" description="HMA" evidence="2">
    <location>
        <begin position="1"/>
        <end position="66"/>
    </location>
</feature>
<dbReference type="EMBL" id="BSEN01000015">
    <property type="protein sequence ID" value="GLJ77463.1"/>
    <property type="molecule type" value="Genomic_DNA"/>
</dbReference>
<accession>A0A9W6HCB6</accession>
<dbReference type="GO" id="GO:0006825">
    <property type="term" value="P:copper ion transport"/>
    <property type="evidence" value="ECO:0007669"/>
    <property type="project" value="InterPro"/>
</dbReference>
<dbReference type="PRINTS" id="PR00944">
    <property type="entry name" value="CUEXPORT"/>
</dbReference>
<dbReference type="InterPro" id="IPR017969">
    <property type="entry name" value="Heavy-metal-associated_CS"/>
</dbReference>
<dbReference type="CDD" id="cd00371">
    <property type="entry name" value="HMA"/>
    <property type="match status" value="1"/>
</dbReference>
<dbReference type="InterPro" id="IPR000428">
    <property type="entry name" value="Cu-bd"/>
</dbReference>
<dbReference type="PROSITE" id="PS50846">
    <property type="entry name" value="HMA_2"/>
    <property type="match status" value="1"/>
</dbReference>
<evidence type="ECO:0000313" key="4">
    <source>
        <dbReference type="Proteomes" id="UP001142372"/>
    </source>
</evidence>
<dbReference type="InterPro" id="IPR036163">
    <property type="entry name" value="HMA_dom_sf"/>
</dbReference>
<evidence type="ECO:0000259" key="2">
    <source>
        <dbReference type="PROSITE" id="PS50846"/>
    </source>
</evidence>
<dbReference type="GO" id="GO:0005507">
    <property type="term" value="F:copper ion binding"/>
    <property type="evidence" value="ECO:0007669"/>
    <property type="project" value="InterPro"/>
</dbReference>
<dbReference type="Pfam" id="PF00403">
    <property type="entry name" value="HMA"/>
    <property type="match status" value="1"/>
</dbReference>
<dbReference type="InterPro" id="IPR006121">
    <property type="entry name" value="HMA_dom"/>
</dbReference>
<dbReference type="AlphaFoldDB" id="A0A9W6HCB6"/>
<evidence type="ECO:0000256" key="1">
    <source>
        <dbReference type="ARBA" id="ARBA00022723"/>
    </source>
</evidence>
<protein>
    <submittedName>
        <fullName evidence="3">Heavy metal transport/detoxification protein</fullName>
    </submittedName>
</protein>
<reference evidence="3" key="2">
    <citation type="submission" date="2023-01" db="EMBL/GenBank/DDBJ databases">
        <authorList>
            <person name="Sun Q."/>
            <person name="Evtushenko L."/>
        </authorList>
    </citation>
    <scope>NUCLEOTIDE SEQUENCE</scope>
    <source>
        <strain evidence="3">VKM Ac-1401</strain>
    </source>
</reference>
<keyword evidence="1" id="KW-0479">Metal-binding</keyword>
<name>A0A9W6HCB6_9MICO</name>
<dbReference type="FunFam" id="3.30.70.100:FF:000001">
    <property type="entry name" value="ATPase copper transporting beta"/>
    <property type="match status" value="1"/>
</dbReference>
<evidence type="ECO:0000313" key="3">
    <source>
        <dbReference type="EMBL" id="GLJ77463.1"/>
    </source>
</evidence>
<dbReference type="RefSeq" id="WP_271178104.1">
    <property type="nucleotide sequence ID" value="NZ_BAAAJO010000003.1"/>
</dbReference>
<dbReference type="Gene3D" id="3.30.70.100">
    <property type="match status" value="1"/>
</dbReference>
<organism evidence="3 4">
    <name type="scientific">Leifsonia poae</name>
    <dbReference type="NCBI Taxonomy" id="110933"/>
    <lineage>
        <taxon>Bacteria</taxon>
        <taxon>Bacillati</taxon>
        <taxon>Actinomycetota</taxon>
        <taxon>Actinomycetes</taxon>
        <taxon>Micrococcales</taxon>
        <taxon>Microbacteriaceae</taxon>
        <taxon>Leifsonia</taxon>
    </lineage>
</organism>
<gene>
    <name evidence="3" type="ORF">GCM10017584_30370</name>
</gene>
<reference evidence="3" key="1">
    <citation type="journal article" date="2014" name="Int. J. Syst. Evol. Microbiol.">
        <title>Complete genome sequence of Corynebacterium casei LMG S-19264T (=DSM 44701T), isolated from a smear-ripened cheese.</title>
        <authorList>
            <consortium name="US DOE Joint Genome Institute (JGI-PGF)"/>
            <person name="Walter F."/>
            <person name="Albersmeier A."/>
            <person name="Kalinowski J."/>
            <person name="Ruckert C."/>
        </authorList>
    </citation>
    <scope>NUCLEOTIDE SEQUENCE</scope>
    <source>
        <strain evidence="3">VKM Ac-1401</strain>
    </source>
</reference>